<dbReference type="PANTHER" id="PTHR47990">
    <property type="entry name" value="2-OXOGLUTARATE (2OG) AND FE(II)-DEPENDENT OXYGENASE SUPERFAMILY PROTEIN-RELATED"/>
    <property type="match status" value="1"/>
</dbReference>
<reference evidence="5" key="1">
    <citation type="journal article" date="2023" name="bioRxiv">
        <title>Improved chromosome-level genome assembly for marigold (Tagetes erecta).</title>
        <authorList>
            <person name="Jiang F."/>
            <person name="Yuan L."/>
            <person name="Wang S."/>
            <person name="Wang H."/>
            <person name="Xu D."/>
            <person name="Wang A."/>
            <person name="Fan W."/>
        </authorList>
    </citation>
    <scope>NUCLEOTIDE SEQUENCE</scope>
    <source>
        <strain evidence="5">WSJ</strain>
        <tissue evidence="5">Leaf</tissue>
    </source>
</reference>
<dbReference type="InterPro" id="IPR050231">
    <property type="entry name" value="Iron_ascorbate_oxido_reductase"/>
</dbReference>
<dbReference type="InterPro" id="IPR027443">
    <property type="entry name" value="IPNS-like_sf"/>
</dbReference>
<dbReference type="InterPro" id="IPR026992">
    <property type="entry name" value="DIOX_N"/>
</dbReference>
<evidence type="ECO:0000256" key="1">
    <source>
        <dbReference type="ARBA" id="ARBA00022723"/>
    </source>
</evidence>
<evidence type="ECO:0000256" key="2">
    <source>
        <dbReference type="ARBA" id="ARBA00023004"/>
    </source>
</evidence>
<evidence type="ECO:0000259" key="4">
    <source>
        <dbReference type="Pfam" id="PF14226"/>
    </source>
</evidence>
<feature type="compositionally biased region" description="Acidic residues" evidence="3">
    <location>
        <begin position="179"/>
        <end position="196"/>
    </location>
</feature>
<keyword evidence="1" id="KW-0479">Metal-binding</keyword>
<accession>A0AAD8NSC7</accession>
<keyword evidence="6" id="KW-1185">Reference proteome</keyword>
<feature type="region of interest" description="Disordered" evidence="3">
    <location>
        <begin position="171"/>
        <end position="196"/>
    </location>
</feature>
<dbReference type="SUPFAM" id="SSF51197">
    <property type="entry name" value="Clavaminate synthase-like"/>
    <property type="match status" value="1"/>
</dbReference>
<organism evidence="5 6">
    <name type="scientific">Tagetes erecta</name>
    <name type="common">African marigold</name>
    <dbReference type="NCBI Taxonomy" id="13708"/>
    <lineage>
        <taxon>Eukaryota</taxon>
        <taxon>Viridiplantae</taxon>
        <taxon>Streptophyta</taxon>
        <taxon>Embryophyta</taxon>
        <taxon>Tracheophyta</taxon>
        <taxon>Spermatophyta</taxon>
        <taxon>Magnoliopsida</taxon>
        <taxon>eudicotyledons</taxon>
        <taxon>Gunneridae</taxon>
        <taxon>Pentapetalae</taxon>
        <taxon>asterids</taxon>
        <taxon>campanulids</taxon>
        <taxon>Asterales</taxon>
        <taxon>Asteraceae</taxon>
        <taxon>Asteroideae</taxon>
        <taxon>Heliantheae alliance</taxon>
        <taxon>Tageteae</taxon>
        <taxon>Tagetes</taxon>
    </lineage>
</organism>
<proteinExistence type="predicted"/>
<dbReference type="GO" id="GO:0046872">
    <property type="term" value="F:metal ion binding"/>
    <property type="evidence" value="ECO:0007669"/>
    <property type="project" value="UniProtKB-KW"/>
</dbReference>
<gene>
    <name evidence="5" type="ORF">QVD17_28025</name>
</gene>
<dbReference type="EMBL" id="JAUHHV010000007">
    <property type="protein sequence ID" value="KAK1418876.1"/>
    <property type="molecule type" value="Genomic_DNA"/>
</dbReference>
<feature type="domain" description="Non-haem dioxygenase N-terminal" evidence="4">
    <location>
        <begin position="9"/>
        <end position="86"/>
    </location>
</feature>
<dbReference type="Pfam" id="PF14226">
    <property type="entry name" value="DIOX_N"/>
    <property type="match status" value="1"/>
</dbReference>
<name>A0AAD8NSC7_TARER</name>
<evidence type="ECO:0000313" key="6">
    <source>
        <dbReference type="Proteomes" id="UP001229421"/>
    </source>
</evidence>
<comment type="caution">
    <text evidence="5">The sequence shown here is derived from an EMBL/GenBank/DDBJ whole genome shotgun (WGS) entry which is preliminary data.</text>
</comment>
<protein>
    <recommendedName>
        <fullName evidence="4">Non-haem dioxygenase N-terminal domain-containing protein</fullName>
    </recommendedName>
</protein>
<evidence type="ECO:0000256" key="3">
    <source>
        <dbReference type="SAM" id="MobiDB-lite"/>
    </source>
</evidence>
<dbReference type="Proteomes" id="UP001229421">
    <property type="component" value="Unassembled WGS sequence"/>
</dbReference>
<sequence>MACLTQSKLPVIDIENLKPGTESWMLGCHKVRDALEEYGCFMVVSHGLPQDFKNEVYTNLKALFDLPIETKMNNTSDKPLHGYLGASSSRPLYESMGIEHATCLEDVESFAKLMWPNSGNHQFRAPVNKISTESGYLQRTLTWLARGVCNRSAAVVELVSPAAVTEISDLKEPYRMVGDDDDDDEDVDEEDEDEEYEDEIMKIMKMKKLQTWSFRGEMTKLTGKVNGR</sequence>
<evidence type="ECO:0000313" key="5">
    <source>
        <dbReference type="EMBL" id="KAK1418876.1"/>
    </source>
</evidence>
<dbReference type="Gene3D" id="2.60.120.330">
    <property type="entry name" value="B-lactam Antibiotic, Isopenicillin N Synthase, Chain"/>
    <property type="match status" value="1"/>
</dbReference>
<keyword evidence="2" id="KW-0408">Iron</keyword>
<dbReference type="AlphaFoldDB" id="A0AAD8NSC7"/>